<dbReference type="Gene3D" id="3.40.50.300">
    <property type="entry name" value="P-loop containing nucleotide triphosphate hydrolases"/>
    <property type="match status" value="2"/>
</dbReference>
<accession>A0ABY1GE07</accession>
<dbReference type="EMBL" id="FPAZ01000002">
    <property type="protein sequence ID" value="SFT39228.1"/>
    <property type="molecule type" value="Genomic_DNA"/>
</dbReference>
<keyword evidence="3" id="KW-1185">Reference proteome</keyword>
<dbReference type="RefSeq" id="WP_074988472.1">
    <property type="nucleotide sequence ID" value="NZ_FPAZ01000002.1"/>
</dbReference>
<organism evidence="2 3">
    <name type="scientific">Pseudoalteromonas lipolytica</name>
    <dbReference type="NCBI Taxonomy" id="570156"/>
    <lineage>
        <taxon>Bacteria</taxon>
        <taxon>Pseudomonadati</taxon>
        <taxon>Pseudomonadota</taxon>
        <taxon>Gammaproteobacteria</taxon>
        <taxon>Alteromonadales</taxon>
        <taxon>Pseudoalteromonadaceae</taxon>
        <taxon>Pseudoalteromonas</taxon>
    </lineage>
</organism>
<evidence type="ECO:0000313" key="3">
    <source>
        <dbReference type="Proteomes" id="UP000183805"/>
    </source>
</evidence>
<dbReference type="PANTHER" id="PTHR42957:SF1">
    <property type="entry name" value="HELICASE MJ1565-RELATED"/>
    <property type="match status" value="1"/>
</dbReference>
<evidence type="ECO:0000259" key="1">
    <source>
        <dbReference type="Pfam" id="PF01935"/>
    </source>
</evidence>
<name>A0ABY1GE07_9GAMM</name>
<evidence type="ECO:0000313" key="2">
    <source>
        <dbReference type="EMBL" id="SFT39228.1"/>
    </source>
</evidence>
<reference evidence="2 3" key="1">
    <citation type="submission" date="2016-10" db="EMBL/GenBank/DDBJ databases">
        <authorList>
            <person name="Varghese N."/>
            <person name="Submissions S."/>
        </authorList>
    </citation>
    <scope>NUCLEOTIDE SEQUENCE [LARGE SCALE GENOMIC DNA]</scope>
    <source>
        <strain evidence="2 3">CGMCC 1.8499</strain>
    </source>
</reference>
<proteinExistence type="predicted"/>
<protein>
    <recommendedName>
        <fullName evidence="1">Helicase HerA central domain-containing protein</fullName>
    </recommendedName>
</protein>
<dbReference type="InterPro" id="IPR008571">
    <property type="entry name" value="HerA-like"/>
</dbReference>
<comment type="caution">
    <text evidence="2">The sequence shown here is derived from an EMBL/GenBank/DDBJ whole genome shotgun (WGS) entry which is preliminary data.</text>
</comment>
<dbReference type="InterPro" id="IPR002789">
    <property type="entry name" value="HerA_central"/>
</dbReference>
<dbReference type="Proteomes" id="UP000183805">
    <property type="component" value="Unassembled WGS sequence"/>
</dbReference>
<gene>
    <name evidence="2" type="ORF">SAMN04487854_102117</name>
</gene>
<dbReference type="InterPro" id="IPR027417">
    <property type="entry name" value="P-loop_NTPase"/>
</dbReference>
<dbReference type="PANTHER" id="PTHR42957">
    <property type="entry name" value="HELICASE MJ1565-RELATED"/>
    <property type="match status" value="1"/>
</dbReference>
<feature type="domain" description="Helicase HerA central" evidence="1">
    <location>
        <begin position="129"/>
        <end position="411"/>
    </location>
</feature>
<dbReference type="Pfam" id="PF01935">
    <property type="entry name" value="DUF87"/>
    <property type="match status" value="1"/>
</dbReference>
<sequence>MNKVPTFLGNITSVSGASIFVELTPQVVSGLLVIEGKTHRIGQVGSFVRIPQGYNNLYGIISETAEHSSDKNNHSTSRVIKVELVGEAIGSDFERGISQFPSISEEVHLVTETDLKKIYGTGDLGQIIIGKLSSSDSIDVSIDLDNLVNKHSAVLGSTGSGKSTSVASLLRAIITSHTPEVLMPSARVVLFDLHGEYSSALGDIANIFTIDGEKGTENLFIPYWCVAPESLIEFLCGNTQDLKNKFLDFIVEEKKEFINKNPEINLDPNKVTATTPIPFSLKKVWYDLYKFDSITWNEKEMETPAFAVNGEGDIDNLIPPKFRPPNTSTDGFTKKGGDNRWKKNLDNMRSKLLDSQYSFFLSPGGWSPDVNYKSEKDLQDLIKSWVGEDKPITILDLSGMPSEKLDLLLGSMLDILFESAIWSRNLDAGMRLNPLLLVMEEAHRYLSVENSGLSKAMVRRIAKEGRKFGVGSMLISQRPSEIDETILSQCGTLFSLRISNSADRSRVKSAMADSLSGIVDSLPVLRTGEAIVTGEAAKLPMRFKFRIPKTGQFPNSHDPQVSKSWTNVRKAHDFKVLVSAWRSQCTEVK</sequence>
<dbReference type="SUPFAM" id="SSF52540">
    <property type="entry name" value="P-loop containing nucleoside triphosphate hydrolases"/>
    <property type="match status" value="1"/>
</dbReference>